<dbReference type="AlphaFoldDB" id="A0A2N7RYM9"/>
<sequence length="356" mass="39232">MDIVNLIVLSALDTSSRDSGMEHLRRHHRDAITLRYDFGDGNRLVRDVAGSAATEHAEAALEHPCIGCATKYEILPTIQRLAPADSETTMILGLPATWPSGRLLEMLGNKLEPLNIQISSITLALDPIELENQMWDRHTLWESGFNAMEHDERTSGEFFFTELMQADTLVPVEGLETQLLESAASPRRAGGSDFTAGVELARQMAPHAQICVHDEEPGSFHPAAARRRTQAGHLPRITAAAGNAPIRLLAERPLHPERFREALPSLAESCTCIRGVLWVSSTLSERVAIGGAGPRVWMENTGAWDSHIAVSELLLYGSEHEASQIETVFEQCQVTEEELKDLFSSAHHEGGEWHES</sequence>
<dbReference type="Proteomes" id="UP000235739">
    <property type="component" value="Unassembled WGS sequence"/>
</dbReference>
<evidence type="ECO:0000313" key="2">
    <source>
        <dbReference type="EMBL" id="PMQ18995.1"/>
    </source>
</evidence>
<protein>
    <recommendedName>
        <fullName evidence="1">CobW C-terminal domain-containing protein</fullName>
    </recommendedName>
</protein>
<gene>
    <name evidence="2" type="ORF">CIK84_16720</name>
</gene>
<name>A0A2N7RYM9_9MICC</name>
<dbReference type="EMBL" id="PNQX01000003">
    <property type="protein sequence ID" value="PMQ18995.1"/>
    <property type="molecule type" value="Genomic_DNA"/>
</dbReference>
<evidence type="ECO:0000259" key="1">
    <source>
        <dbReference type="Pfam" id="PF07683"/>
    </source>
</evidence>
<dbReference type="Pfam" id="PF07683">
    <property type="entry name" value="CobW_C"/>
    <property type="match status" value="1"/>
</dbReference>
<feature type="domain" description="CobW C-terminal" evidence="1">
    <location>
        <begin position="250"/>
        <end position="332"/>
    </location>
</feature>
<comment type="caution">
    <text evidence="2">The sequence shown here is derived from an EMBL/GenBank/DDBJ whole genome shotgun (WGS) entry which is preliminary data.</text>
</comment>
<accession>A0A2N7RYM9</accession>
<dbReference type="InterPro" id="IPR011629">
    <property type="entry name" value="CobW-like_C"/>
</dbReference>
<proteinExistence type="predicted"/>
<reference evidence="2 3" key="1">
    <citation type="journal article" date="2017" name="Elife">
        <title>Extensive horizontal gene transfer in cheese-associated bacteria.</title>
        <authorList>
            <person name="Bonham K.S."/>
            <person name="Wolfe B.E."/>
            <person name="Dutton R.J."/>
        </authorList>
    </citation>
    <scope>NUCLEOTIDE SEQUENCE [LARGE SCALE GENOMIC DNA]</scope>
    <source>
        <strain evidence="2 3">JB182</strain>
    </source>
</reference>
<organism evidence="2 3">
    <name type="scientific">Glutamicibacter arilaitensis</name>
    <dbReference type="NCBI Taxonomy" id="256701"/>
    <lineage>
        <taxon>Bacteria</taxon>
        <taxon>Bacillati</taxon>
        <taxon>Actinomycetota</taxon>
        <taxon>Actinomycetes</taxon>
        <taxon>Micrococcales</taxon>
        <taxon>Micrococcaceae</taxon>
        <taxon>Glutamicibacter</taxon>
    </lineage>
</organism>
<dbReference type="SUPFAM" id="SSF90002">
    <property type="entry name" value="Hypothetical protein YjiA, C-terminal domain"/>
    <property type="match status" value="1"/>
</dbReference>
<evidence type="ECO:0000313" key="3">
    <source>
        <dbReference type="Proteomes" id="UP000235739"/>
    </source>
</evidence>